<evidence type="ECO:0000313" key="7">
    <source>
        <dbReference type="Proteomes" id="UP000807716"/>
    </source>
</evidence>
<keyword evidence="4" id="KW-0687">Ribonucleoprotein</keyword>
<keyword evidence="3" id="KW-0496">Mitochondrion</keyword>
<dbReference type="InterPro" id="IPR007741">
    <property type="entry name" value="Ribosomal_mL43/mS25/NADH_DH"/>
</dbReference>
<keyword evidence="2" id="KW-0689">Ribosomal protein</keyword>
<protein>
    <recommendedName>
        <fullName evidence="5">Ribosomal protein/NADH dehydrogenase domain-containing protein</fullName>
    </recommendedName>
</protein>
<evidence type="ECO:0000313" key="6">
    <source>
        <dbReference type="EMBL" id="KAG0262865.1"/>
    </source>
</evidence>
<keyword evidence="7" id="KW-1185">Reference proteome</keyword>
<accession>A0A9P6QAA6</accession>
<evidence type="ECO:0000256" key="3">
    <source>
        <dbReference type="ARBA" id="ARBA00023128"/>
    </source>
</evidence>
<dbReference type="GO" id="GO:0003735">
    <property type="term" value="F:structural constituent of ribosome"/>
    <property type="evidence" value="ECO:0007669"/>
    <property type="project" value="InterPro"/>
</dbReference>
<dbReference type="PANTHER" id="PTHR13274">
    <property type="entry name" value="MITOCHONDRIAL RIBOSOMAL PROTEIN S25"/>
    <property type="match status" value="1"/>
</dbReference>
<dbReference type="GO" id="GO:0005739">
    <property type="term" value="C:mitochondrion"/>
    <property type="evidence" value="ECO:0007669"/>
    <property type="project" value="UniProtKB-SubCell"/>
</dbReference>
<dbReference type="Gene3D" id="3.40.30.10">
    <property type="entry name" value="Glutaredoxin"/>
    <property type="match status" value="1"/>
</dbReference>
<comment type="caution">
    <text evidence="6">The sequence shown here is derived from an EMBL/GenBank/DDBJ whole genome shotgun (WGS) entry which is preliminary data.</text>
</comment>
<evidence type="ECO:0000259" key="5">
    <source>
        <dbReference type="SMART" id="SM00916"/>
    </source>
</evidence>
<feature type="domain" description="Ribosomal protein/NADH dehydrogenase" evidence="5">
    <location>
        <begin position="32"/>
        <end position="105"/>
    </location>
</feature>
<evidence type="ECO:0000256" key="2">
    <source>
        <dbReference type="ARBA" id="ARBA00022980"/>
    </source>
</evidence>
<dbReference type="AlphaFoldDB" id="A0A9P6QAA6"/>
<dbReference type="SUPFAM" id="SSF52833">
    <property type="entry name" value="Thioredoxin-like"/>
    <property type="match status" value="1"/>
</dbReference>
<dbReference type="GO" id="GO:0005840">
    <property type="term" value="C:ribosome"/>
    <property type="evidence" value="ECO:0007669"/>
    <property type="project" value="UniProtKB-KW"/>
</dbReference>
<organism evidence="6 7">
    <name type="scientific">Actinomortierella ambigua</name>
    <dbReference type="NCBI Taxonomy" id="1343610"/>
    <lineage>
        <taxon>Eukaryota</taxon>
        <taxon>Fungi</taxon>
        <taxon>Fungi incertae sedis</taxon>
        <taxon>Mucoromycota</taxon>
        <taxon>Mortierellomycotina</taxon>
        <taxon>Mortierellomycetes</taxon>
        <taxon>Mortierellales</taxon>
        <taxon>Mortierellaceae</taxon>
        <taxon>Actinomortierella</taxon>
    </lineage>
</organism>
<dbReference type="Proteomes" id="UP000807716">
    <property type="component" value="Unassembled WGS sequence"/>
</dbReference>
<dbReference type="SMART" id="SM00916">
    <property type="entry name" value="L51_S25_CI-B8"/>
    <property type="match status" value="1"/>
</dbReference>
<reference evidence="6" key="1">
    <citation type="journal article" date="2020" name="Fungal Divers.">
        <title>Resolving the Mortierellaceae phylogeny through synthesis of multi-gene phylogenetics and phylogenomics.</title>
        <authorList>
            <person name="Vandepol N."/>
            <person name="Liber J."/>
            <person name="Desiro A."/>
            <person name="Na H."/>
            <person name="Kennedy M."/>
            <person name="Barry K."/>
            <person name="Grigoriev I.V."/>
            <person name="Miller A.N."/>
            <person name="O'Donnell K."/>
            <person name="Stajich J.E."/>
            <person name="Bonito G."/>
        </authorList>
    </citation>
    <scope>NUCLEOTIDE SEQUENCE</scope>
    <source>
        <strain evidence="6">BC1065</strain>
    </source>
</reference>
<name>A0A9P6QAA6_9FUNG</name>
<evidence type="ECO:0000256" key="4">
    <source>
        <dbReference type="ARBA" id="ARBA00023274"/>
    </source>
</evidence>
<gene>
    <name evidence="6" type="ORF">DFQ27_002075</name>
</gene>
<dbReference type="EMBL" id="JAAAJB010000175">
    <property type="protein sequence ID" value="KAG0262865.1"/>
    <property type="molecule type" value="Genomic_DNA"/>
</dbReference>
<dbReference type="Pfam" id="PF05047">
    <property type="entry name" value="L51_S25_CI-B8"/>
    <property type="match status" value="1"/>
</dbReference>
<sequence length="110" mass="12184">MISAVVNDLRTGLGAVRLRSDVKKISLAFSRKSDNSGARYFLKENMPRLQYNNPQIQFEVTKVKDVPLVPEVTVEFVNRPTQKIACSKIQSSDICKKLLSITTEGSAPSA</sequence>
<proteinExistence type="predicted"/>
<dbReference type="InterPro" id="IPR036249">
    <property type="entry name" value="Thioredoxin-like_sf"/>
</dbReference>
<evidence type="ECO:0000256" key="1">
    <source>
        <dbReference type="ARBA" id="ARBA00004173"/>
    </source>
</evidence>
<dbReference type="PANTHER" id="PTHR13274:SF2">
    <property type="entry name" value="SMALL RIBOSOMAL SUBUNIT PROTEIN MS25"/>
    <property type="match status" value="1"/>
</dbReference>
<comment type="subcellular location">
    <subcellularLocation>
        <location evidence="1">Mitochondrion</location>
    </subcellularLocation>
</comment>
<dbReference type="GO" id="GO:1990904">
    <property type="term" value="C:ribonucleoprotein complex"/>
    <property type="evidence" value="ECO:0007669"/>
    <property type="project" value="UniProtKB-KW"/>
</dbReference>
<dbReference type="InterPro" id="IPR040049">
    <property type="entry name" value="Ribosomal_mS25/mL61"/>
</dbReference>
<dbReference type="OrthoDB" id="1696305at2759"/>